<keyword evidence="2" id="KW-0812">Transmembrane</keyword>
<reference evidence="10 11" key="1">
    <citation type="journal article" date="2023" name="Genes (Basel)">
        <title>Chromosome-Level Genome Assembly and Circadian Gene Repertoire of the Patagonia Blennie Eleginops maclovinus-The Closest Ancestral Proxy of Antarctic Cryonotothenioids.</title>
        <authorList>
            <person name="Cheng C.C."/>
            <person name="Rivera-Colon A.G."/>
            <person name="Minhas B.F."/>
            <person name="Wilson L."/>
            <person name="Rayamajhi N."/>
            <person name="Vargas-Chacoff L."/>
            <person name="Catchen J.M."/>
        </authorList>
    </citation>
    <scope>NUCLEOTIDE SEQUENCE [LARGE SCALE GENOMIC DNA]</scope>
    <source>
        <strain evidence="10">JMC-PN-2008</strain>
    </source>
</reference>
<organism evidence="10 11">
    <name type="scientific">Eleginops maclovinus</name>
    <name type="common">Patagonian blennie</name>
    <name type="synonym">Eleginus maclovinus</name>
    <dbReference type="NCBI Taxonomy" id="56733"/>
    <lineage>
        <taxon>Eukaryota</taxon>
        <taxon>Metazoa</taxon>
        <taxon>Chordata</taxon>
        <taxon>Craniata</taxon>
        <taxon>Vertebrata</taxon>
        <taxon>Euteleostomi</taxon>
        <taxon>Actinopterygii</taxon>
        <taxon>Neopterygii</taxon>
        <taxon>Teleostei</taxon>
        <taxon>Neoteleostei</taxon>
        <taxon>Acanthomorphata</taxon>
        <taxon>Eupercaria</taxon>
        <taxon>Perciformes</taxon>
        <taxon>Notothenioidei</taxon>
        <taxon>Eleginopidae</taxon>
        <taxon>Eleginops</taxon>
    </lineage>
</organism>
<evidence type="ECO:0000256" key="4">
    <source>
        <dbReference type="ARBA" id="ARBA00022989"/>
    </source>
</evidence>
<dbReference type="SUPFAM" id="SSF49265">
    <property type="entry name" value="Fibronectin type III"/>
    <property type="match status" value="1"/>
</dbReference>
<keyword evidence="5" id="KW-0472">Membrane</keyword>
<dbReference type="Proteomes" id="UP001346869">
    <property type="component" value="Unassembled WGS sequence"/>
</dbReference>
<dbReference type="InterPro" id="IPR013783">
    <property type="entry name" value="Ig-like_fold"/>
</dbReference>
<dbReference type="Gene3D" id="2.60.40.10">
    <property type="entry name" value="Immunoglobulins"/>
    <property type="match status" value="1"/>
</dbReference>
<evidence type="ECO:0000256" key="6">
    <source>
        <dbReference type="ARBA" id="ARBA00023170"/>
    </source>
</evidence>
<evidence type="ECO:0000259" key="9">
    <source>
        <dbReference type="PROSITE" id="PS50853"/>
    </source>
</evidence>
<comment type="subcellular location">
    <subcellularLocation>
        <location evidence="1">Membrane</location>
        <topology evidence="1">Single-pass type I membrane protein</topology>
    </subcellularLocation>
</comment>
<keyword evidence="7" id="KW-0325">Glycoprotein</keyword>
<keyword evidence="4" id="KW-1133">Transmembrane helix</keyword>
<dbReference type="EMBL" id="JAUZQC010000022">
    <property type="protein sequence ID" value="KAK5850682.1"/>
    <property type="molecule type" value="Genomic_DNA"/>
</dbReference>
<keyword evidence="6" id="KW-0675">Receptor</keyword>
<evidence type="ECO:0000256" key="3">
    <source>
        <dbReference type="ARBA" id="ARBA00022729"/>
    </source>
</evidence>
<dbReference type="InterPro" id="IPR003531">
    <property type="entry name" value="Hempt_rcpt_S_F1_CS"/>
</dbReference>
<feature type="signal peptide" evidence="8">
    <location>
        <begin position="1"/>
        <end position="27"/>
    </location>
</feature>
<feature type="chain" id="PRO_5042814940" description="Fibronectin type-III domain-containing protein" evidence="8">
    <location>
        <begin position="28"/>
        <end position="436"/>
    </location>
</feature>
<dbReference type="PANTHER" id="PTHR23037:SF7">
    <property type="entry name" value="INTERLEUKIN-21 RECEPTOR"/>
    <property type="match status" value="1"/>
</dbReference>
<evidence type="ECO:0000313" key="10">
    <source>
        <dbReference type="EMBL" id="KAK5850682.1"/>
    </source>
</evidence>
<protein>
    <recommendedName>
        <fullName evidence="9">Fibronectin type-III domain-containing protein</fullName>
    </recommendedName>
</protein>
<proteinExistence type="predicted"/>
<evidence type="ECO:0000256" key="8">
    <source>
        <dbReference type="SAM" id="SignalP"/>
    </source>
</evidence>
<gene>
    <name evidence="10" type="ORF">PBY51_001540</name>
</gene>
<dbReference type="PANTHER" id="PTHR23037">
    <property type="entry name" value="CYTOKINE RECEPTOR"/>
    <property type="match status" value="1"/>
</dbReference>
<dbReference type="PROSITE" id="PS50853">
    <property type="entry name" value="FN3"/>
    <property type="match status" value="1"/>
</dbReference>
<evidence type="ECO:0000256" key="7">
    <source>
        <dbReference type="ARBA" id="ARBA00023180"/>
    </source>
</evidence>
<comment type="caution">
    <text evidence="10">The sequence shown here is derived from an EMBL/GenBank/DDBJ whole genome shotgun (WGS) entry which is preliminary data.</text>
</comment>
<dbReference type="GO" id="GO:0004896">
    <property type="term" value="F:cytokine receptor activity"/>
    <property type="evidence" value="ECO:0007669"/>
    <property type="project" value="InterPro"/>
</dbReference>
<dbReference type="PROSITE" id="PS01355">
    <property type="entry name" value="HEMATOPO_REC_S_F1"/>
    <property type="match status" value="1"/>
</dbReference>
<evidence type="ECO:0000256" key="1">
    <source>
        <dbReference type="ARBA" id="ARBA00004479"/>
    </source>
</evidence>
<keyword evidence="11" id="KW-1185">Reference proteome</keyword>
<dbReference type="AlphaFoldDB" id="A0AAN7WWM0"/>
<dbReference type="GO" id="GO:0009897">
    <property type="term" value="C:external side of plasma membrane"/>
    <property type="evidence" value="ECO:0007669"/>
    <property type="project" value="TreeGrafter"/>
</dbReference>
<sequence length="436" mass="49983">MDCRSPLRMKLLIVILLISTNIVCLQGYNTTGADLALHCVTDYLYTINCSLGGLPLDSNNSYWLTFTYEAYEDGLDTMKEFVCLLNNTDGKYFCTYRHYTMFIDLDGYEISLCYNQTDGYKTCKQLVELYEPVYNIKPNVPRCLTVRHNASEFHFTWRSTYEEFSSYNNLYKELKYQLQYYKRDTQNEPSRVFLFLGLDFSADDTNFEPDTKYAARVRSIPDGKDYRGEWSDWSPEVHWKTEAAANDSPSNTSLGGLGKVLIPLFVVVPFTLIFCWSPIKKWKQGVFIPTPAPYFHTLYNECQGDFKSWVVTHKHTADMLKTESTLQIDTLTKCEVVEEKEECQPQIYHHFPDGSAYGNISDPGCDASMLGVPYAVSTMNPPSSYAESSDEGDSGCWLERDPPWYCNEYCTLSTFQLGSPVTAEDHESFKSHTCPT</sequence>
<keyword evidence="3 8" id="KW-0732">Signal</keyword>
<reference evidence="10 11" key="2">
    <citation type="journal article" date="2023" name="Mol. Biol. Evol.">
        <title>Genomics of Secondarily Temperate Adaptation in the Only Non-Antarctic Icefish.</title>
        <authorList>
            <person name="Rivera-Colon A.G."/>
            <person name="Rayamajhi N."/>
            <person name="Minhas B.F."/>
            <person name="Madrigal G."/>
            <person name="Bilyk K.T."/>
            <person name="Yoon V."/>
            <person name="Hune M."/>
            <person name="Gregory S."/>
            <person name="Cheng C.H.C."/>
            <person name="Catchen J.M."/>
        </authorList>
    </citation>
    <scope>NUCLEOTIDE SEQUENCE [LARGE SCALE GENOMIC DNA]</scope>
    <source>
        <strain evidence="10">JMC-PN-2008</strain>
    </source>
</reference>
<evidence type="ECO:0000256" key="2">
    <source>
        <dbReference type="ARBA" id="ARBA00022692"/>
    </source>
</evidence>
<dbReference type="CDD" id="cd00063">
    <property type="entry name" value="FN3"/>
    <property type="match status" value="1"/>
</dbReference>
<evidence type="ECO:0000313" key="11">
    <source>
        <dbReference type="Proteomes" id="UP001346869"/>
    </source>
</evidence>
<dbReference type="InterPro" id="IPR003961">
    <property type="entry name" value="FN3_dom"/>
</dbReference>
<evidence type="ECO:0000256" key="5">
    <source>
        <dbReference type="ARBA" id="ARBA00023136"/>
    </source>
</evidence>
<dbReference type="InterPro" id="IPR036116">
    <property type="entry name" value="FN3_sf"/>
</dbReference>
<feature type="domain" description="Fibronectin type-III" evidence="9">
    <location>
        <begin position="137"/>
        <end position="244"/>
    </location>
</feature>
<accession>A0AAN7WWM0</accession>
<name>A0AAN7WWM0_ELEMC</name>